<feature type="region of interest" description="Disordered" evidence="1">
    <location>
        <begin position="1"/>
        <end position="20"/>
    </location>
</feature>
<evidence type="ECO:0000313" key="2">
    <source>
        <dbReference type="EMBL" id="CRG90666.1"/>
    </source>
</evidence>
<reference evidence="2 3" key="1">
    <citation type="submission" date="2015-04" db="EMBL/GenBank/DDBJ databases">
        <authorList>
            <person name="Syromyatnikov M.Y."/>
            <person name="Popov V.N."/>
        </authorList>
    </citation>
    <scope>NUCLEOTIDE SEQUENCE [LARGE SCALE GENOMIC DNA]</scope>
    <source>
        <strain evidence="2">WF-38-12</strain>
    </source>
</reference>
<feature type="compositionally biased region" description="Acidic residues" evidence="1">
    <location>
        <begin position="345"/>
        <end position="357"/>
    </location>
</feature>
<proteinExistence type="predicted"/>
<keyword evidence="3" id="KW-1185">Reference proteome</keyword>
<feature type="region of interest" description="Disordered" evidence="1">
    <location>
        <begin position="325"/>
        <end position="441"/>
    </location>
</feature>
<dbReference type="Proteomes" id="UP000054383">
    <property type="component" value="Unassembled WGS sequence"/>
</dbReference>
<accession>A0A0U1M6X6</accession>
<evidence type="ECO:0008006" key="4">
    <source>
        <dbReference type="Google" id="ProtNLM"/>
    </source>
</evidence>
<sequence length="562" mass="63588">MTSREEQILKPRDPSLDDDENEWEEFSLTDVKILLPGKSRYANLLATTPENPVRVIGCLDELEEDQAHLVLDEDYPSKRIVIENVTHYAYGQHADGEIGVWVAGQAGWYSITPAKGYKPMFNDMVEAVDLLYFLVDRHQRKKRRRRGGEPTFEYLCEEYVTHTHGICEDGDDSAEVFYKHHSFLLSQMIQGREDVQWNETEIFRHLAKKFPDEYERILALQQKPDDTKADTRTNSNPTDSHALSEAQAGTIFEIISELKEAGALAKRQLTLDLVVSTLCRRYEIDSEDHARDIIDASAVSVLGKMEQSDFDWSRKAIYRDLKQASEKEDIRQMAITPLRPRAASSDDDSEHESDDEDNPRARRRRVRKSVLRPKLASVSAKKAGKKTRSTTRDMETSDDNDEDEEDSDLGENLETPSKSRGLSLVRDPPPSTAPSTINGRAHSILSEADSLAIRKTPLQETHQSGNLAGPDITNLHEDTWTCSVQGCGKIIHKASLKRSKELIHDHTLTHAEDTQTKLDLVFAEHRLNINIGVDNLLSRIREFGAVDGPILGEDGAAKRIRR</sequence>
<evidence type="ECO:0000313" key="3">
    <source>
        <dbReference type="Proteomes" id="UP000054383"/>
    </source>
</evidence>
<evidence type="ECO:0000256" key="1">
    <source>
        <dbReference type="SAM" id="MobiDB-lite"/>
    </source>
</evidence>
<name>A0A0U1M6X6_TALIS</name>
<feature type="compositionally biased region" description="Polar residues" evidence="1">
    <location>
        <begin position="232"/>
        <end position="241"/>
    </location>
</feature>
<feature type="compositionally biased region" description="Basic residues" evidence="1">
    <location>
        <begin position="361"/>
        <end position="371"/>
    </location>
</feature>
<organism evidence="2 3">
    <name type="scientific">Talaromyces islandicus</name>
    <name type="common">Penicillium islandicum</name>
    <dbReference type="NCBI Taxonomy" id="28573"/>
    <lineage>
        <taxon>Eukaryota</taxon>
        <taxon>Fungi</taxon>
        <taxon>Dikarya</taxon>
        <taxon>Ascomycota</taxon>
        <taxon>Pezizomycotina</taxon>
        <taxon>Eurotiomycetes</taxon>
        <taxon>Eurotiomycetidae</taxon>
        <taxon>Eurotiales</taxon>
        <taxon>Trichocomaceae</taxon>
        <taxon>Talaromyces</taxon>
        <taxon>Talaromyces sect. Islandici</taxon>
    </lineage>
</organism>
<feature type="compositionally biased region" description="Basic and acidic residues" evidence="1">
    <location>
        <begin position="1"/>
        <end position="15"/>
    </location>
</feature>
<dbReference type="OrthoDB" id="5382953at2759"/>
<dbReference type="OMA" id="NGPRDSW"/>
<dbReference type="AlphaFoldDB" id="A0A0U1M6X6"/>
<gene>
    <name evidence="2" type="ORF">PISL3812_07711</name>
</gene>
<feature type="compositionally biased region" description="Acidic residues" evidence="1">
    <location>
        <begin position="396"/>
        <end position="411"/>
    </location>
</feature>
<dbReference type="STRING" id="28573.A0A0U1M6X6"/>
<protein>
    <recommendedName>
        <fullName evidence="4">DNA (cytosine-5)-methyltransferase 1 replication foci domain-containing protein</fullName>
    </recommendedName>
</protein>
<feature type="region of interest" description="Disordered" evidence="1">
    <location>
        <begin position="221"/>
        <end position="243"/>
    </location>
</feature>
<dbReference type="EMBL" id="CVMT01000008">
    <property type="protein sequence ID" value="CRG90666.1"/>
    <property type="molecule type" value="Genomic_DNA"/>
</dbReference>